<protein>
    <submittedName>
        <fullName evidence="8">Fatty acid hydroxylase superfamily</fullName>
    </submittedName>
</protein>
<evidence type="ECO:0000313" key="9">
    <source>
        <dbReference type="Proteomes" id="UP000298493"/>
    </source>
</evidence>
<feature type="transmembrane region" description="Helical" evidence="6">
    <location>
        <begin position="179"/>
        <end position="200"/>
    </location>
</feature>
<name>A0A4Z1P6Q0_9PEZI</name>
<reference evidence="8 9" key="1">
    <citation type="submission" date="2019-04" db="EMBL/GenBank/DDBJ databases">
        <title>High contiguity whole genome sequence and gene annotation resource for two Venturia nashicola isolates.</title>
        <authorList>
            <person name="Prokchorchik M."/>
            <person name="Won K."/>
            <person name="Lee Y."/>
            <person name="Choi E.D."/>
            <person name="Segonzac C."/>
            <person name="Sohn K.H."/>
        </authorList>
    </citation>
    <scope>NUCLEOTIDE SEQUENCE [LARGE SCALE GENOMIC DNA]</scope>
    <source>
        <strain evidence="8 9">PRI2</strain>
    </source>
</reference>
<feature type="transmembrane region" description="Helical" evidence="6">
    <location>
        <begin position="72"/>
        <end position="91"/>
    </location>
</feature>
<feature type="compositionally biased region" description="Polar residues" evidence="5">
    <location>
        <begin position="1"/>
        <end position="10"/>
    </location>
</feature>
<feature type="region of interest" description="Disordered" evidence="5">
    <location>
        <begin position="1"/>
        <end position="21"/>
    </location>
</feature>
<keyword evidence="4 6" id="KW-0472">Membrane</keyword>
<evidence type="ECO:0000256" key="3">
    <source>
        <dbReference type="ARBA" id="ARBA00022989"/>
    </source>
</evidence>
<evidence type="ECO:0000313" key="8">
    <source>
        <dbReference type="EMBL" id="TID23815.1"/>
    </source>
</evidence>
<dbReference type="GO" id="GO:0008610">
    <property type="term" value="P:lipid biosynthetic process"/>
    <property type="evidence" value="ECO:0007669"/>
    <property type="project" value="InterPro"/>
</dbReference>
<keyword evidence="3 6" id="KW-1133">Transmembrane helix</keyword>
<dbReference type="PANTHER" id="PTHR11863">
    <property type="entry name" value="STEROL DESATURASE"/>
    <property type="match status" value="1"/>
</dbReference>
<dbReference type="GO" id="GO:0016020">
    <property type="term" value="C:membrane"/>
    <property type="evidence" value="ECO:0007669"/>
    <property type="project" value="UniProtKB-SubCell"/>
</dbReference>
<dbReference type="InterPro" id="IPR006694">
    <property type="entry name" value="Fatty_acid_hydroxylase"/>
</dbReference>
<feature type="domain" description="Fatty acid hydroxylase" evidence="7">
    <location>
        <begin position="188"/>
        <end position="334"/>
    </location>
</feature>
<gene>
    <name evidence="8" type="ORF">E6O75_ATG03451</name>
</gene>
<comment type="subcellular location">
    <subcellularLocation>
        <location evidence="1">Membrane</location>
    </subcellularLocation>
</comment>
<feature type="transmembrane region" description="Helical" evidence="6">
    <location>
        <begin position="97"/>
        <end position="116"/>
    </location>
</feature>
<organism evidence="8 9">
    <name type="scientific">Venturia nashicola</name>
    <dbReference type="NCBI Taxonomy" id="86259"/>
    <lineage>
        <taxon>Eukaryota</taxon>
        <taxon>Fungi</taxon>
        <taxon>Dikarya</taxon>
        <taxon>Ascomycota</taxon>
        <taxon>Pezizomycotina</taxon>
        <taxon>Dothideomycetes</taxon>
        <taxon>Pleosporomycetidae</taxon>
        <taxon>Venturiales</taxon>
        <taxon>Venturiaceae</taxon>
        <taxon>Venturia</taxon>
    </lineage>
</organism>
<evidence type="ECO:0000256" key="5">
    <source>
        <dbReference type="SAM" id="MobiDB-lite"/>
    </source>
</evidence>
<dbReference type="Proteomes" id="UP000298493">
    <property type="component" value="Unassembled WGS sequence"/>
</dbReference>
<dbReference type="EMBL" id="SNSC02000006">
    <property type="protein sequence ID" value="TID23815.1"/>
    <property type="molecule type" value="Genomic_DNA"/>
</dbReference>
<keyword evidence="2 6" id="KW-0812">Transmembrane</keyword>
<evidence type="ECO:0000256" key="6">
    <source>
        <dbReference type="SAM" id="Phobius"/>
    </source>
</evidence>
<accession>A0A4Z1P6Q0</accession>
<evidence type="ECO:0000259" key="7">
    <source>
        <dbReference type="Pfam" id="PF04116"/>
    </source>
</evidence>
<dbReference type="Pfam" id="PF04116">
    <property type="entry name" value="FA_hydroxylase"/>
    <property type="match status" value="1"/>
</dbReference>
<dbReference type="STRING" id="86259.A0A4Z1P6Q0"/>
<feature type="transmembrane region" description="Helical" evidence="6">
    <location>
        <begin position="144"/>
        <end position="167"/>
    </location>
</feature>
<keyword evidence="9" id="KW-1185">Reference proteome</keyword>
<evidence type="ECO:0000256" key="1">
    <source>
        <dbReference type="ARBA" id="ARBA00004370"/>
    </source>
</evidence>
<dbReference type="GO" id="GO:0016491">
    <property type="term" value="F:oxidoreductase activity"/>
    <property type="evidence" value="ECO:0007669"/>
    <property type="project" value="InterPro"/>
</dbReference>
<dbReference type="AlphaFoldDB" id="A0A4Z1P6Q0"/>
<comment type="caution">
    <text evidence="8">The sequence shown here is derived from an EMBL/GenBank/DDBJ whole genome shotgun (WGS) entry which is preliminary data.</text>
</comment>
<proteinExistence type="predicted"/>
<sequence>MASETQTDTMPTAPLRKGPLTSTWRDNKKSWGFWEKLMDTLGLHATNFDMPIPVFKKTDPVPHIPAWLMHRWIIIHAFIPLAIHQAYIFVVGKNMPAWGAFLFYTHALKFAAIHHIHSMRWMGHRFGFLDGDKFARDSVPDGQVVKVATSLISTAAFRPMMFLMLTYKYSQSPLEGMSWKWLPLEVGLYGIVLDFWFYWYHRIMHDNDSLWKHHRTHHLTKHPNPLLTLYADEPQEFFDIAVIPFLTWGSLKLMGFPMGFYDWWVCSQYVIFSELVGHSGLRIHLIAPNPFSWLLQYFNCELIIEDHDLHHRTGWKKSHNYGKQTRLWDQVFGTFRKEGRIETTPGAIDYVNTVPMPLIFNSAEPVTFKPGQQTVITNSGSEGRCDEELLKEHHA</sequence>
<evidence type="ECO:0000256" key="4">
    <source>
        <dbReference type="ARBA" id="ARBA00023136"/>
    </source>
</evidence>
<dbReference type="InterPro" id="IPR050307">
    <property type="entry name" value="Sterol_Desaturase_Related"/>
</dbReference>
<dbReference type="GO" id="GO:0005506">
    <property type="term" value="F:iron ion binding"/>
    <property type="evidence" value="ECO:0007669"/>
    <property type="project" value="InterPro"/>
</dbReference>
<evidence type="ECO:0000256" key="2">
    <source>
        <dbReference type="ARBA" id="ARBA00022692"/>
    </source>
</evidence>